<evidence type="ECO:0000313" key="3">
    <source>
        <dbReference type="Proteomes" id="UP000569903"/>
    </source>
</evidence>
<keyword evidence="1" id="KW-1133">Transmembrane helix</keyword>
<dbReference type="AlphaFoldDB" id="A0A841Z0I9"/>
<name>A0A841Z0I9_9LIST</name>
<evidence type="ECO:0000313" key="2">
    <source>
        <dbReference type="EMBL" id="MBC1459125.1"/>
    </source>
</evidence>
<dbReference type="EMBL" id="JAARQN010000020">
    <property type="protein sequence ID" value="MBC1459125.1"/>
    <property type="molecule type" value="Genomic_DNA"/>
</dbReference>
<proteinExistence type="predicted"/>
<comment type="caution">
    <text evidence="2">The sequence shown here is derived from an EMBL/GenBank/DDBJ whole genome shotgun (WGS) entry which is preliminary data.</text>
</comment>
<evidence type="ECO:0000256" key="1">
    <source>
        <dbReference type="SAM" id="Phobius"/>
    </source>
</evidence>
<feature type="transmembrane region" description="Helical" evidence="1">
    <location>
        <begin position="143"/>
        <end position="170"/>
    </location>
</feature>
<feature type="transmembrane region" description="Helical" evidence="1">
    <location>
        <begin position="6"/>
        <end position="24"/>
    </location>
</feature>
<gene>
    <name evidence="2" type="ORF">HB850_15300</name>
</gene>
<keyword evidence="1" id="KW-0472">Membrane</keyword>
<sequence>MIVLYSLIALYVFFFIKSIGTYFIRVKKLNFIINKFNDVRKKFPERQISSNEPYYNPYKQNEEIAHIIIKNLFDDMPLISDLLPYDFYTGSFSLNDDAESVIKKFTTYYDLLASEYSSLQYKKLSYFSLIKPIKEIFLIPSKILSWFGLTLGTISARIFSLLTIVCVGVFNRYISKSIDWIISLIS</sequence>
<protein>
    <submittedName>
        <fullName evidence="2">Uncharacterized protein</fullName>
    </submittedName>
</protein>
<dbReference type="RefSeq" id="WP_185390267.1">
    <property type="nucleotide sequence ID" value="NZ_JAARQN010000020.1"/>
</dbReference>
<organism evidence="2 3">
    <name type="scientific">Listeria newyorkensis</name>
    <dbReference type="NCBI Taxonomy" id="1497681"/>
    <lineage>
        <taxon>Bacteria</taxon>
        <taxon>Bacillati</taxon>
        <taxon>Bacillota</taxon>
        <taxon>Bacilli</taxon>
        <taxon>Bacillales</taxon>
        <taxon>Listeriaceae</taxon>
        <taxon>Listeria</taxon>
    </lineage>
</organism>
<keyword evidence="1" id="KW-0812">Transmembrane</keyword>
<reference evidence="2 3" key="1">
    <citation type="submission" date="2020-03" db="EMBL/GenBank/DDBJ databases">
        <title>Soil Listeria distribution.</title>
        <authorList>
            <person name="Liao J."/>
            <person name="Wiedmann M."/>
        </authorList>
    </citation>
    <scope>NUCLEOTIDE SEQUENCE [LARGE SCALE GENOMIC DNA]</scope>
    <source>
        <strain evidence="2 3">FSL L7-1614</strain>
    </source>
</reference>
<accession>A0A841Z0I9</accession>
<dbReference type="Proteomes" id="UP000569903">
    <property type="component" value="Unassembled WGS sequence"/>
</dbReference>